<dbReference type="GO" id="GO:0032977">
    <property type="term" value="F:membrane insertase activity"/>
    <property type="evidence" value="ECO:0007669"/>
    <property type="project" value="InterPro"/>
</dbReference>
<dbReference type="EMBL" id="CMVM020000020">
    <property type="status" value="NOT_ANNOTATED_CDS"/>
    <property type="molecule type" value="Genomic_DNA"/>
</dbReference>
<proteinExistence type="predicted"/>
<keyword evidence="2 5" id="KW-0812">Transmembrane</keyword>
<evidence type="ECO:0000256" key="5">
    <source>
        <dbReference type="SAM" id="Phobius"/>
    </source>
</evidence>
<evidence type="ECO:0000256" key="2">
    <source>
        <dbReference type="ARBA" id="ARBA00022692"/>
    </source>
</evidence>
<feature type="transmembrane region" description="Helical" evidence="5">
    <location>
        <begin position="120"/>
        <end position="146"/>
    </location>
</feature>
<keyword evidence="7" id="KW-1185">Reference proteome</keyword>
<sequence length="422" mass="48014">MSIYTISCRIVVKGFGGIIPSTSAGVVLNFPSTTKWKNFDNRRNFSGDTHSTAITGLQVTPPIAEWFEQSMKLSYNYAQSLVENSGLKNISHEHLGLYTWWKPSSWYRVFLESLHTNYDLSWLVTVICATMLIRMATLYLPALILWKRTRFEEPQLPLLHQIRSRIGSVILYSPNVGLFLTQYCGIKKMAEASYPDWTTCGILSFTDLTIPDPAFLLPSLTAICFTFASKKWIETLQMQKTVSNWLLGLRPNNTIYPIIACSFFIANNVPSIVCVYWITSSLISSVHATILGTRTARSLLRLPGVYSDPAEARRIELLNYISEMKRKRSNEREAQKGIVEIEKQIHEDDELSKSLLKEAESIELERDSLFREPWKQSVALSSSKIAKLMEQRIKENVISKAGKSKSMIKTDRKFEIDEITAG</sequence>
<evidence type="ECO:0000256" key="4">
    <source>
        <dbReference type="ARBA" id="ARBA00023136"/>
    </source>
</evidence>
<evidence type="ECO:0000313" key="7">
    <source>
        <dbReference type="Proteomes" id="UP000024404"/>
    </source>
</evidence>
<protein>
    <submittedName>
        <fullName evidence="6">Uncharacterized protein</fullName>
    </submittedName>
</protein>
<comment type="subcellular location">
    <subcellularLocation>
        <location evidence="1">Membrane</location>
        <topology evidence="1">Multi-pass membrane protein</topology>
    </subcellularLocation>
</comment>
<dbReference type="PANTHER" id="PTHR12428">
    <property type="entry name" value="OXA1"/>
    <property type="match status" value="1"/>
</dbReference>
<keyword evidence="4 5" id="KW-0472">Membrane</keyword>
<evidence type="ECO:0000256" key="3">
    <source>
        <dbReference type="ARBA" id="ARBA00022989"/>
    </source>
</evidence>
<dbReference type="AlphaFoldDB" id="A0A8R1TPD6"/>
<evidence type="ECO:0000313" key="6">
    <source>
        <dbReference type="EnsemblMetazoa" id="OVOC226.1"/>
    </source>
</evidence>
<accession>A0A8R1TPD6</accession>
<name>A0A8R1TPD6_ONCVO</name>
<dbReference type="PANTHER" id="PTHR12428:SF66">
    <property type="entry name" value="MITOCHONDRIAL INNER MEMBRANE PROTEIN OXA1L"/>
    <property type="match status" value="1"/>
</dbReference>
<evidence type="ECO:0000256" key="1">
    <source>
        <dbReference type="ARBA" id="ARBA00004141"/>
    </source>
</evidence>
<dbReference type="Proteomes" id="UP000024404">
    <property type="component" value="Unassembled WGS sequence"/>
</dbReference>
<reference evidence="6" key="2">
    <citation type="submission" date="2022-06" db="UniProtKB">
        <authorList>
            <consortium name="EnsemblMetazoa"/>
        </authorList>
    </citation>
    <scope>IDENTIFICATION</scope>
</reference>
<dbReference type="GO" id="GO:0032979">
    <property type="term" value="P:protein insertion into mitochondrial inner membrane from matrix"/>
    <property type="evidence" value="ECO:0007669"/>
    <property type="project" value="TreeGrafter"/>
</dbReference>
<reference evidence="7" key="1">
    <citation type="submission" date="2013-10" db="EMBL/GenBank/DDBJ databases">
        <title>Genome sequencing of Onchocerca volvulus.</title>
        <authorList>
            <person name="Cotton J."/>
            <person name="Tsai J."/>
            <person name="Stanley E."/>
            <person name="Tracey A."/>
            <person name="Holroyd N."/>
            <person name="Lustigman S."/>
            <person name="Berriman M."/>
        </authorList>
    </citation>
    <scope>NUCLEOTIDE SEQUENCE</scope>
</reference>
<organism evidence="6 7">
    <name type="scientific">Onchocerca volvulus</name>
    <dbReference type="NCBI Taxonomy" id="6282"/>
    <lineage>
        <taxon>Eukaryota</taxon>
        <taxon>Metazoa</taxon>
        <taxon>Ecdysozoa</taxon>
        <taxon>Nematoda</taxon>
        <taxon>Chromadorea</taxon>
        <taxon>Rhabditida</taxon>
        <taxon>Spirurina</taxon>
        <taxon>Spiruromorpha</taxon>
        <taxon>Filarioidea</taxon>
        <taxon>Onchocercidae</taxon>
        <taxon>Onchocerca</taxon>
    </lineage>
</organism>
<dbReference type="OMA" id="VYWITSS"/>
<dbReference type="GO" id="GO:0005743">
    <property type="term" value="C:mitochondrial inner membrane"/>
    <property type="evidence" value="ECO:0007669"/>
    <property type="project" value="TreeGrafter"/>
</dbReference>
<dbReference type="InterPro" id="IPR001708">
    <property type="entry name" value="YidC/ALB3/OXA1/COX18"/>
</dbReference>
<dbReference type="EnsemblMetazoa" id="OVOC226.1">
    <property type="protein sequence ID" value="OVOC226.1"/>
    <property type="gene ID" value="WBGene00237035"/>
</dbReference>
<keyword evidence="3 5" id="KW-1133">Transmembrane helix</keyword>